<keyword evidence="2" id="KW-1133">Transmembrane helix</keyword>
<dbReference type="RefSeq" id="XP_059606265.1">
    <property type="nucleotide sequence ID" value="XM_059749732.1"/>
</dbReference>
<evidence type="ECO:0000313" key="3">
    <source>
        <dbReference type="RefSeq" id="XP_059606265.1"/>
    </source>
</evidence>
<name>A0AAJ8BYI3_ASPNG</name>
<gene>
    <name evidence="3" type="ORF">An09g03580</name>
</gene>
<accession>A0AAJ8BYI3</accession>
<feature type="region of interest" description="Disordered" evidence="1">
    <location>
        <begin position="118"/>
        <end position="213"/>
    </location>
</feature>
<feature type="compositionally biased region" description="Polar residues" evidence="1">
    <location>
        <begin position="118"/>
        <end position="141"/>
    </location>
</feature>
<evidence type="ECO:0000256" key="2">
    <source>
        <dbReference type="SAM" id="Phobius"/>
    </source>
</evidence>
<dbReference type="VEuPathDB" id="FungiDB:An09g03580"/>
<evidence type="ECO:0000256" key="1">
    <source>
        <dbReference type="SAM" id="MobiDB-lite"/>
    </source>
</evidence>
<dbReference type="KEGG" id="ang:An09g03580"/>
<keyword evidence="2" id="KW-0472">Membrane</keyword>
<proteinExistence type="predicted"/>
<reference evidence="3" key="2">
    <citation type="submission" date="2025-08" db="UniProtKB">
        <authorList>
            <consortium name="RefSeq"/>
        </authorList>
    </citation>
    <scope>IDENTIFICATION</scope>
</reference>
<keyword evidence="2" id="KW-0812">Transmembrane</keyword>
<reference evidence="3" key="1">
    <citation type="submission" date="2025-02" db="EMBL/GenBank/DDBJ databases">
        <authorList>
            <consortium name="NCBI Genome Project"/>
        </authorList>
    </citation>
    <scope>NUCLEOTIDE SEQUENCE</scope>
</reference>
<dbReference type="AlphaFoldDB" id="A0AAJ8BYI3"/>
<protein>
    <submittedName>
        <fullName evidence="3">Uncharacterized protein</fullName>
    </submittedName>
</protein>
<feature type="compositionally biased region" description="Low complexity" evidence="1">
    <location>
        <begin position="142"/>
        <end position="163"/>
    </location>
</feature>
<organism evidence="3">
    <name type="scientific">Aspergillus niger</name>
    <dbReference type="NCBI Taxonomy" id="5061"/>
    <lineage>
        <taxon>Eukaryota</taxon>
        <taxon>Fungi</taxon>
        <taxon>Dikarya</taxon>
        <taxon>Ascomycota</taxon>
        <taxon>Pezizomycotina</taxon>
        <taxon>Eurotiomycetes</taxon>
        <taxon>Eurotiomycetidae</taxon>
        <taxon>Eurotiales</taxon>
        <taxon>Aspergillaceae</taxon>
        <taxon>Aspergillus</taxon>
        <taxon>Aspergillus subgen. Circumdati</taxon>
    </lineage>
</organism>
<sequence>MPIFSHALVLIFATSFSITVAYIILIILTVDLYYATPATATAANTLIYENVGGMVGEVNHDSETELQYLPVNNIHRPVTLKPTMIEIIKTTIQEPTYILSRIVLSINPLHTIVRPSISTIPTPRESSPATLSKYQTRNPSQSSAPSTSPNTKPTSSSSPTSTSLQPDHSNRHPPLVPARPDLLQQQQQQYTLPQPTQSTQKTSNLTSPPKPPPNCHHRYLYLLYTQPPEYIFPECFVSSIYSHPEWRHEQDSI</sequence>
<dbReference type="GeneID" id="84592015"/>
<feature type="compositionally biased region" description="Low complexity" evidence="1">
    <location>
        <begin position="180"/>
        <end position="200"/>
    </location>
</feature>
<feature type="transmembrane region" description="Helical" evidence="2">
    <location>
        <begin position="7"/>
        <end position="34"/>
    </location>
</feature>